<protein>
    <submittedName>
        <fullName evidence="1">HAD superfamily hydrolase (TIGR01509 family)</fullName>
    </submittedName>
</protein>
<dbReference type="InterPro" id="IPR051806">
    <property type="entry name" value="HAD-like_SPP"/>
</dbReference>
<dbReference type="CDD" id="cd07526">
    <property type="entry name" value="HAD_BPGM_like"/>
    <property type="match status" value="1"/>
</dbReference>
<dbReference type="InterPro" id="IPR023214">
    <property type="entry name" value="HAD_sf"/>
</dbReference>
<gene>
    <name evidence="1" type="ORF">QO015_001815</name>
</gene>
<dbReference type="Proteomes" id="UP001223743">
    <property type="component" value="Unassembled WGS sequence"/>
</dbReference>
<evidence type="ECO:0000313" key="2">
    <source>
        <dbReference type="Proteomes" id="UP001223743"/>
    </source>
</evidence>
<dbReference type="EMBL" id="JAUSWJ010000001">
    <property type="protein sequence ID" value="MDQ0516202.1"/>
    <property type="molecule type" value="Genomic_DNA"/>
</dbReference>
<dbReference type="InterPro" id="IPR023198">
    <property type="entry name" value="PGP-like_dom2"/>
</dbReference>
<dbReference type="InterPro" id="IPR036412">
    <property type="entry name" value="HAD-like_sf"/>
</dbReference>
<keyword evidence="2" id="KW-1185">Reference proteome</keyword>
<dbReference type="GO" id="GO:0016787">
    <property type="term" value="F:hydrolase activity"/>
    <property type="evidence" value="ECO:0007669"/>
    <property type="project" value="UniProtKB-KW"/>
</dbReference>
<dbReference type="InterPro" id="IPR006439">
    <property type="entry name" value="HAD-SF_hydro_IA"/>
</dbReference>
<dbReference type="SFLD" id="SFLDG01129">
    <property type="entry name" value="C1.5:_HAD__Beta-PGM__Phosphata"/>
    <property type="match status" value="1"/>
</dbReference>
<keyword evidence="1" id="KW-0378">Hydrolase</keyword>
<dbReference type="Gene3D" id="1.10.150.240">
    <property type="entry name" value="Putative phosphatase, domain 2"/>
    <property type="match status" value="1"/>
</dbReference>
<proteinExistence type="predicted"/>
<name>A0ABU0M5F9_9HYPH</name>
<dbReference type="Gene3D" id="3.40.50.1000">
    <property type="entry name" value="HAD superfamily/HAD-like"/>
    <property type="match status" value="1"/>
</dbReference>
<dbReference type="NCBIfam" id="TIGR01509">
    <property type="entry name" value="HAD-SF-IA-v3"/>
    <property type="match status" value="1"/>
</dbReference>
<sequence length="239" mass="25410">MRDEPAPLGPGLVIFDCDGVVVDSEPVAIAALAEFLQGIGLPVAEDYVYRKFLGRSWATVTALLDRDYAIRLSDVEVAAYKELLLERIRRDVQPMPGVVAALAGLGRPTCIASSSAIERLGVALAKERIADRFAPNIFNAAMVARGKPAPDLFLFAAGKMGAAPEDCLVIEDSPAGIEAGKAAGMIVAAFLGGSHVAPGKLRPVILDLQPEIVFDRMDDMPAVLSRFDALRAQRARCPA</sequence>
<dbReference type="SUPFAM" id="SSF56784">
    <property type="entry name" value="HAD-like"/>
    <property type="match status" value="1"/>
</dbReference>
<dbReference type="PANTHER" id="PTHR43481">
    <property type="entry name" value="FRUCTOSE-1-PHOSPHATE PHOSPHATASE"/>
    <property type="match status" value="1"/>
</dbReference>
<organism evidence="1 2">
    <name type="scientific">Kaistia geumhonensis</name>
    <dbReference type="NCBI Taxonomy" id="410839"/>
    <lineage>
        <taxon>Bacteria</taxon>
        <taxon>Pseudomonadati</taxon>
        <taxon>Pseudomonadota</taxon>
        <taxon>Alphaproteobacteria</taxon>
        <taxon>Hyphomicrobiales</taxon>
        <taxon>Kaistiaceae</taxon>
        <taxon>Kaistia</taxon>
    </lineage>
</organism>
<dbReference type="PANTHER" id="PTHR43481:SF4">
    <property type="entry name" value="GLYCEROL-1-PHOSPHATE PHOSPHOHYDROLASE 1-RELATED"/>
    <property type="match status" value="1"/>
</dbReference>
<evidence type="ECO:0000313" key="1">
    <source>
        <dbReference type="EMBL" id="MDQ0516202.1"/>
    </source>
</evidence>
<accession>A0ABU0M5F9</accession>
<reference evidence="1 2" key="1">
    <citation type="submission" date="2023-07" db="EMBL/GenBank/DDBJ databases">
        <title>Genomic Encyclopedia of Type Strains, Phase IV (KMG-IV): sequencing the most valuable type-strain genomes for metagenomic binning, comparative biology and taxonomic classification.</title>
        <authorList>
            <person name="Goeker M."/>
        </authorList>
    </citation>
    <scope>NUCLEOTIDE SEQUENCE [LARGE SCALE GENOMIC DNA]</scope>
    <source>
        <strain evidence="1 2">B1-1</strain>
    </source>
</reference>
<dbReference type="SFLD" id="SFLDG01135">
    <property type="entry name" value="C1.5.6:_HAD__Beta-PGM__Phospha"/>
    <property type="match status" value="1"/>
</dbReference>
<dbReference type="RefSeq" id="WP_266279906.1">
    <property type="nucleotide sequence ID" value="NZ_JAPKNF010000001.1"/>
</dbReference>
<dbReference type="Pfam" id="PF00702">
    <property type="entry name" value="Hydrolase"/>
    <property type="match status" value="1"/>
</dbReference>
<comment type="caution">
    <text evidence="1">The sequence shown here is derived from an EMBL/GenBank/DDBJ whole genome shotgun (WGS) entry which is preliminary data.</text>
</comment>
<dbReference type="SFLD" id="SFLDS00003">
    <property type="entry name" value="Haloacid_Dehalogenase"/>
    <property type="match status" value="1"/>
</dbReference>